<proteinExistence type="predicted"/>
<sequence>MTETERFKDASARRTGWWVTAGCFAVVAAVFAMTPGVWRFAMPETLKFDLSPLLRQSLLVQFHVVTVAVSLVLGPVQFVLPKGTGAHRLFGWIWSGAMFSTAVATFFIRDMRHGEFSPIHIFSLMTLIGAPVALWLARVKVMSHARAMTGLYIGLVIAGLTAITPGRLIWDMFFG</sequence>
<keyword evidence="3" id="KW-1185">Reference proteome</keyword>
<evidence type="ECO:0000313" key="2">
    <source>
        <dbReference type="EMBL" id="ANP45276.1"/>
    </source>
</evidence>
<dbReference type="KEGG" id="cbot:ATE48_04795"/>
<name>A0A1B1AFC5_9PROT</name>
<dbReference type="RefSeq" id="WP_083197158.1">
    <property type="nucleotide sequence ID" value="NZ_CP013244.1"/>
</dbReference>
<dbReference type="InterPro" id="IPR018750">
    <property type="entry name" value="DUF2306_membrane"/>
</dbReference>
<protein>
    <recommendedName>
        <fullName evidence="4">DUF2306 domain-containing protein</fullName>
    </recommendedName>
</protein>
<feature type="transmembrane region" description="Helical" evidence="1">
    <location>
        <begin position="119"/>
        <end position="137"/>
    </location>
</feature>
<keyword evidence="1" id="KW-1133">Transmembrane helix</keyword>
<dbReference type="AlphaFoldDB" id="A0A1B1AFC5"/>
<dbReference type="Proteomes" id="UP000092498">
    <property type="component" value="Chromosome"/>
</dbReference>
<keyword evidence="1" id="KW-0472">Membrane</keyword>
<dbReference type="STRING" id="1759059.ATE48_04795"/>
<feature type="transmembrane region" description="Helical" evidence="1">
    <location>
        <begin position="149"/>
        <end position="170"/>
    </location>
</feature>
<reference evidence="2 3" key="1">
    <citation type="submission" date="2015-11" db="EMBL/GenBank/DDBJ databases">
        <title>Whole-Genome Sequence of Candidatus Oderbacter manganicum from the National Park Lower Oder Valley, Germany.</title>
        <authorList>
            <person name="Braun B."/>
            <person name="Liere K."/>
            <person name="Szewzyk U."/>
        </authorList>
    </citation>
    <scope>NUCLEOTIDE SEQUENCE [LARGE SCALE GENOMIC DNA]</scope>
    <source>
        <strain evidence="2 3">OTSz_A_272</strain>
    </source>
</reference>
<feature type="transmembrane region" description="Helical" evidence="1">
    <location>
        <begin position="16"/>
        <end position="38"/>
    </location>
</feature>
<organism evidence="2 3">
    <name type="scientific">Candidatus Viadribacter manganicus</name>
    <dbReference type="NCBI Taxonomy" id="1759059"/>
    <lineage>
        <taxon>Bacteria</taxon>
        <taxon>Pseudomonadati</taxon>
        <taxon>Pseudomonadota</taxon>
        <taxon>Alphaproteobacteria</taxon>
        <taxon>Hyphomonadales</taxon>
        <taxon>Hyphomonadaceae</taxon>
        <taxon>Candidatus Viadribacter</taxon>
    </lineage>
</organism>
<accession>A0A1B1AFC5</accession>
<keyword evidence="1" id="KW-0812">Transmembrane</keyword>
<gene>
    <name evidence="2" type="ORF">ATE48_04795</name>
</gene>
<feature type="transmembrane region" description="Helical" evidence="1">
    <location>
        <begin position="58"/>
        <end position="80"/>
    </location>
</feature>
<evidence type="ECO:0000256" key="1">
    <source>
        <dbReference type="SAM" id="Phobius"/>
    </source>
</evidence>
<dbReference type="Pfam" id="PF10067">
    <property type="entry name" value="DUF2306"/>
    <property type="match status" value="1"/>
</dbReference>
<evidence type="ECO:0008006" key="4">
    <source>
        <dbReference type="Google" id="ProtNLM"/>
    </source>
</evidence>
<dbReference type="EMBL" id="CP013244">
    <property type="protein sequence ID" value="ANP45276.1"/>
    <property type="molecule type" value="Genomic_DNA"/>
</dbReference>
<evidence type="ECO:0000313" key="3">
    <source>
        <dbReference type="Proteomes" id="UP000092498"/>
    </source>
</evidence>
<dbReference type="InParanoid" id="A0A1B1AFC5"/>
<dbReference type="OrthoDB" id="9815686at2"/>
<feature type="transmembrane region" description="Helical" evidence="1">
    <location>
        <begin position="89"/>
        <end position="107"/>
    </location>
</feature>